<reference evidence="1" key="2">
    <citation type="journal article" date="2015" name="Data Brief">
        <title>Shoot transcriptome of the giant reed, Arundo donax.</title>
        <authorList>
            <person name="Barrero R.A."/>
            <person name="Guerrero F.D."/>
            <person name="Moolhuijzen P."/>
            <person name="Goolsby J.A."/>
            <person name="Tidwell J."/>
            <person name="Bellgard S.E."/>
            <person name="Bellgard M.I."/>
        </authorList>
    </citation>
    <scope>NUCLEOTIDE SEQUENCE</scope>
    <source>
        <tissue evidence="1">Shoot tissue taken approximately 20 cm above the soil surface</tissue>
    </source>
</reference>
<name>A0A0A9GT13_ARUDO</name>
<reference evidence="1" key="1">
    <citation type="submission" date="2014-09" db="EMBL/GenBank/DDBJ databases">
        <authorList>
            <person name="Magalhaes I.L.F."/>
            <person name="Oliveira U."/>
            <person name="Santos F.R."/>
            <person name="Vidigal T.H.D.A."/>
            <person name="Brescovit A.D."/>
            <person name="Santos A.J."/>
        </authorList>
    </citation>
    <scope>NUCLEOTIDE SEQUENCE</scope>
    <source>
        <tissue evidence="1">Shoot tissue taken approximately 20 cm above the soil surface</tissue>
    </source>
</reference>
<dbReference type="EMBL" id="GBRH01169736">
    <property type="protein sequence ID" value="JAE28160.1"/>
    <property type="molecule type" value="Transcribed_RNA"/>
</dbReference>
<organism evidence="1">
    <name type="scientific">Arundo donax</name>
    <name type="common">Giant reed</name>
    <name type="synonym">Donax arundinaceus</name>
    <dbReference type="NCBI Taxonomy" id="35708"/>
    <lineage>
        <taxon>Eukaryota</taxon>
        <taxon>Viridiplantae</taxon>
        <taxon>Streptophyta</taxon>
        <taxon>Embryophyta</taxon>
        <taxon>Tracheophyta</taxon>
        <taxon>Spermatophyta</taxon>
        <taxon>Magnoliopsida</taxon>
        <taxon>Liliopsida</taxon>
        <taxon>Poales</taxon>
        <taxon>Poaceae</taxon>
        <taxon>PACMAD clade</taxon>
        <taxon>Arundinoideae</taxon>
        <taxon>Arundineae</taxon>
        <taxon>Arundo</taxon>
    </lineage>
</organism>
<protein>
    <submittedName>
        <fullName evidence="1">Uncharacterized protein</fullName>
    </submittedName>
</protein>
<proteinExistence type="predicted"/>
<evidence type="ECO:0000313" key="1">
    <source>
        <dbReference type="EMBL" id="JAE28160.1"/>
    </source>
</evidence>
<accession>A0A0A9GT13</accession>
<sequence length="15" mass="1872">MMILLWIRGQSLVRR</sequence>